<sequence length="210" mass="22980">MNVRETISKELAEDVQNLLLEYAKKVENNNRIKVLSTLGDILSGNDLSEKAKMNIAKTGSYATMGLGAIGATLGFADAALTGMEPYSAEQSYEAQSAIIGIGGLALATGIALKSLADNIKKDLVSDARLPPTVKKILLREDINEVLSNPKNVAKVIESLPKDNLQEIKQLAWICANKERIQKNQAPVNHEYDPPKEGEIRFPKRRIIRSL</sequence>
<keyword evidence="1" id="KW-0812">Transmembrane</keyword>
<evidence type="ECO:0000313" key="3">
    <source>
        <dbReference type="Proteomes" id="UP001253193"/>
    </source>
</evidence>
<reference evidence="2" key="1">
    <citation type="submission" date="2023-06" db="EMBL/GenBank/DDBJ databases">
        <title>Genomic Diversity of Vibrio spp. and Metagenomic Analysis of Pathogens in Florida Gulf Coastal Waters Following Hurricane Ian.</title>
        <authorList>
            <person name="Brumfield K.D."/>
        </authorList>
    </citation>
    <scope>NUCLEOTIDE SEQUENCE</scope>
    <source>
        <strain evidence="2">WBS2B-138</strain>
    </source>
</reference>
<evidence type="ECO:0000256" key="1">
    <source>
        <dbReference type="SAM" id="Phobius"/>
    </source>
</evidence>
<accession>A0AAW8Q1R0</accession>
<keyword evidence="1" id="KW-1133">Transmembrane helix</keyword>
<dbReference type="AlphaFoldDB" id="A0AAW8Q1R0"/>
<feature type="transmembrane region" description="Helical" evidence="1">
    <location>
        <begin position="94"/>
        <end position="112"/>
    </location>
</feature>
<protein>
    <submittedName>
        <fullName evidence="2">Uncharacterized protein</fullName>
    </submittedName>
</protein>
<dbReference type="Proteomes" id="UP001253193">
    <property type="component" value="Unassembled WGS sequence"/>
</dbReference>
<proteinExistence type="predicted"/>
<comment type="caution">
    <text evidence="2">The sequence shown here is derived from an EMBL/GenBank/DDBJ whole genome shotgun (WGS) entry which is preliminary data.</text>
</comment>
<feature type="transmembrane region" description="Helical" evidence="1">
    <location>
        <begin position="61"/>
        <end position="82"/>
    </location>
</feature>
<evidence type="ECO:0000313" key="2">
    <source>
        <dbReference type="EMBL" id="MDS1821605.1"/>
    </source>
</evidence>
<name>A0AAW8Q1R0_VIBPH</name>
<organism evidence="2 3">
    <name type="scientific">Vibrio parahaemolyticus</name>
    <dbReference type="NCBI Taxonomy" id="670"/>
    <lineage>
        <taxon>Bacteria</taxon>
        <taxon>Pseudomonadati</taxon>
        <taxon>Pseudomonadota</taxon>
        <taxon>Gammaproteobacteria</taxon>
        <taxon>Vibrionales</taxon>
        <taxon>Vibrionaceae</taxon>
        <taxon>Vibrio</taxon>
    </lineage>
</organism>
<dbReference type="RefSeq" id="WP_311020516.1">
    <property type="nucleotide sequence ID" value="NZ_JAUHGG010000003.1"/>
</dbReference>
<gene>
    <name evidence="2" type="ORF">QX249_13105</name>
</gene>
<dbReference type="EMBL" id="JAUHGG010000003">
    <property type="protein sequence ID" value="MDS1821605.1"/>
    <property type="molecule type" value="Genomic_DNA"/>
</dbReference>
<keyword evidence="1" id="KW-0472">Membrane</keyword>